<sequence length="79" mass="8054">MQFSTAVKLALVAAHVGVAMATPTTFRSRQLDIFCTSNADCSTGDECVDLLGSLGLPGVLEVCLPDGLDLGDLAKAGNA</sequence>
<organism evidence="1 2">
    <name type="scientific">Trametes sanguinea</name>
    <dbReference type="NCBI Taxonomy" id="158606"/>
    <lineage>
        <taxon>Eukaryota</taxon>
        <taxon>Fungi</taxon>
        <taxon>Dikarya</taxon>
        <taxon>Basidiomycota</taxon>
        <taxon>Agaricomycotina</taxon>
        <taxon>Agaricomycetes</taxon>
        <taxon>Polyporales</taxon>
        <taxon>Polyporaceae</taxon>
        <taxon>Trametes</taxon>
    </lineage>
</organism>
<name>A0ACC1PR02_9APHY</name>
<dbReference type="Proteomes" id="UP001144978">
    <property type="component" value="Unassembled WGS sequence"/>
</dbReference>
<keyword evidence="2" id="KW-1185">Reference proteome</keyword>
<accession>A0ACC1PR02</accession>
<reference evidence="1" key="1">
    <citation type="submission" date="2022-08" db="EMBL/GenBank/DDBJ databases">
        <title>Genome Sequence of Pycnoporus sanguineus.</title>
        <authorList>
            <person name="Buettner E."/>
        </authorList>
    </citation>
    <scope>NUCLEOTIDE SEQUENCE</scope>
    <source>
        <strain evidence="1">CG-C14</strain>
    </source>
</reference>
<protein>
    <submittedName>
        <fullName evidence="1">Uncharacterized protein</fullName>
    </submittedName>
</protein>
<dbReference type="EMBL" id="JANSHE010001891">
    <property type="protein sequence ID" value="KAJ2999875.1"/>
    <property type="molecule type" value="Genomic_DNA"/>
</dbReference>
<evidence type="ECO:0000313" key="1">
    <source>
        <dbReference type="EMBL" id="KAJ2999875.1"/>
    </source>
</evidence>
<proteinExistence type="predicted"/>
<comment type="caution">
    <text evidence="1">The sequence shown here is derived from an EMBL/GenBank/DDBJ whole genome shotgun (WGS) entry which is preliminary data.</text>
</comment>
<evidence type="ECO:0000313" key="2">
    <source>
        <dbReference type="Proteomes" id="UP001144978"/>
    </source>
</evidence>
<gene>
    <name evidence="1" type="ORF">NUW54_g6870</name>
</gene>